<dbReference type="GO" id="GO:0016052">
    <property type="term" value="P:carbohydrate catabolic process"/>
    <property type="evidence" value="ECO:0007669"/>
    <property type="project" value="InterPro"/>
</dbReference>
<keyword evidence="2" id="KW-0326">Glycosidase</keyword>
<dbReference type="CDD" id="cd14791">
    <property type="entry name" value="GH36"/>
    <property type="match status" value="1"/>
</dbReference>
<dbReference type="Proteomes" id="UP001216390">
    <property type="component" value="Chromosome"/>
</dbReference>
<dbReference type="Pfam" id="PF02065">
    <property type="entry name" value="Melibiase"/>
    <property type="match status" value="1"/>
</dbReference>
<dbReference type="InterPro" id="IPR002252">
    <property type="entry name" value="Glyco_hydro_36"/>
</dbReference>
<dbReference type="SUPFAM" id="SSF51445">
    <property type="entry name" value="(Trans)glycosidases"/>
    <property type="match status" value="1"/>
</dbReference>
<evidence type="ECO:0000256" key="2">
    <source>
        <dbReference type="ARBA" id="ARBA00023295"/>
    </source>
</evidence>
<dbReference type="Gene3D" id="3.20.20.70">
    <property type="entry name" value="Aldolase class I"/>
    <property type="match status" value="1"/>
</dbReference>
<dbReference type="GO" id="GO:0004557">
    <property type="term" value="F:alpha-galactosidase activity"/>
    <property type="evidence" value="ECO:0007669"/>
    <property type="project" value="InterPro"/>
</dbReference>
<dbReference type="PANTHER" id="PTHR43053:SF3">
    <property type="entry name" value="ALPHA-GALACTOSIDASE C-RELATED"/>
    <property type="match status" value="1"/>
</dbReference>
<dbReference type="KEGG" id="ima:PO878_13340"/>
<evidence type="ECO:0000313" key="3">
    <source>
        <dbReference type="EMBL" id="WCO65481.1"/>
    </source>
</evidence>
<dbReference type="InterPro" id="IPR013785">
    <property type="entry name" value="Aldolase_TIM"/>
</dbReference>
<dbReference type="PANTHER" id="PTHR43053">
    <property type="entry name" value="GLYCOSIDASE FAMILY 31"/>
    <property type="match status" value="1"/>
</dbReference>
<gene>
    <name evidence="3" type="ORF">PO878_13340</name>
</gene>
<proteinExistence type="predicted"/>
<dbReference type="InterPro" id="IPR050985">
    <property type="entry name" value="Alpha-glycosidase_related"/>
</dbReference>
<keyword evidence="1" id="KW-0378">Hydrolase</keyword>
<dbReference type="InterPro" id="IPR017853">
    <property type="entry name" value="GH"/>
</dbReference>
<sequence length="677" mass="72144">MIAVGRDGAVDLGGEVASLRATLPRVTYRVAGRPAALAPTRLDGPPDGPWTAEDAHLRITLAARPAAAPGVDGTVLRLSVTVVGDRPVRLDDATLLATGGPGGLRLGAGPASWSLYRNGWNSWSNARAFTFDEADGDPWLFAIADTTLDPETPRRREPGRFRSELVTALADREGSGGLVLGFVGGARCLSVVDVAAEVPGGALPHDDPGPGRLVELSATCRFDGTTVDPGATTTTEDLLVADGPDPVGLLEGWAAALGAAQSARVPARPPHGWCSWYYHYAKVTEADVRRALAAADGVAADVPLGYVMVDDGHQQAIGDWLATNHKFPSGMAALAADIRATGRDAGIWIAPFLVDPDSDVARAHPDWLLRDEAGEPVTALWNQIWNLRKRQQVLDCTRPDVVAHLEEVARTLARDWGYRVLKLDFCFAAALPGVRHDPGRTRAQALRAGLDAVRRGAGDDAVLIGCGLPLGPAVGVVDAMRIGTDVAPAWGGKVTRWAFSDQGGISTRIAMRNTLTRAFLHGHLWSNDPDCVMVRTDRTRLTEAEVRFLVAAVGLTDGMVVSSDRLDKVPPERLDLLRLCHELSGGRCRVVDLFAGPEPETVVSVKADEVLWGRFHWGDAPTAVSVDLDGPHWDGLGLARPTQVVEAFTGATLPVDGTRVDLGVLDPHDVRVLRLPR</sequence>
<organism evidence="3 4">
    <name type="scientific">Iamia majanohamensis</name>
    <dbReference type="NCBI Taxonomy" id="467976"/>
    <lineage>
        <taxon>Bacteria</taxon>
        <taxon>Bacillati</taxon>
        <taxon>Actinomycetota</taxon>
        <taxon>Acidimicrobiia</taxon>
        <taxon>Acidimicrobiales</taxon>
        <taxon>Iamiaceae</taxon>
        <taxon>Iamia</taxon>
    </lineage>
</organism>
<evidence type="ECO:0000256" key="1">
    <source>
        <dbReference type="ARBA" id="ARBA00022801"/>
    </source>
</evidence>
<keyword evidence="4" id="KW-1185">Reference proteome</keyword>
<dbReference type="EMBL" id="CP116942">
    <property type="protein sequence ID" value="WCO65481.1"/>
    <property type="molecule type" value="Genomic_DNA"/>
</dbReference>
<dbReference type="AlphaFoldDB" id="A0AAF0BQW5"/>
<protein>
    <submittedName>
        <fullName evidence="3">Alpha-galactosidase</fullName>
    </submittedName>
</protein>
<evidence type="ECO:0000313" key="4">
    <source>
        <dbReference type="Proteomes" id="UP001216390"/>
    </source>
</evidence>
<dbReference type="RefSeq" id="WP_272735006.1">
    <property type="nucleotide sequence ID" value="NZ_CP116942.1"/>
</dbReference>
<reference evidence="3" key="1">
    <citation type="submission" date="2023-01" db="EMBL/GenBank/DDBJ databases">
        <title>The diversity of Class Acidimicrobiia in South China Sea sediment environments and the proposal of Iamia marina sp. nov., a novel species of the genus Iamia.</title>
        <authorList>
            <person name="He Y."/>
            <person name="Tian X."/>
        </authorList>
    </citation>
    <scope>NUCLEOTIDE SEQUENCE</scope>
    <source>
        <strain evidence="3">DSM 19957</strain>
    </source>
</reference>
<name>A0AAF0BQW5_9ACTN</name>
<accession>A0AAF0BQW5</accession>